<sequence length="287" mass="31866">MGQALGCVRVQESNVAIMEKCGKFKNVLKPGCHYVPWCFGCNIVGRIPLSLQPLDIRCETKTQDDVSVTVYASVQYRYGALEEKDKEKARAAFYNITSAKAQIRVCIEDVIGDRVPNLELNDAIERKNEIKRAVEDKLKPAMNCLGYEIQALTIDLEPDVKVKTEMNEKRAAAIKALKVKADIELQIEQAKGDAESKYLSGVGIARQRKEIVDGLRDSVRAFTDRVPGATGKDVMDMELVTQYFETMKEIGTSSKASHVFLLHGPDAVKDISAQIRDDLLQGNVANN</sequence>
<feature type="domain" description="Band 7" evidence="1">
    <location>
        <begin position="5"/>
        <end position="170"/>
    </location>
</feature>
<dbReference type="Pfam" id="PF01145">
    <property type="entry name" value="Band_7"/>
    <property type="match status" value="1"/>
</dbReference>
<dbReference type="Proteomes" id="UP001054252">
    <property type="component" value="Unassembled WGS sequence"/>
</dbReference>
<reference evidence="2 3" key="1">
    <citation type="journal article" date="2021" name="Commun. Biol.">
        <title>The genome of Shorea leprosula (Dipterocarpaceae) highlights the ecological relevance of drought in aseasonal tropical rainforests.</title>
        <authorList>
            <person name="Ng K.K.S."/>
            <person name="Kobayashi M.J."/>
            <person name="Fawcett J.A."/>
            <person name="Hatakeyama M."/>
            <person name="Paape T."/>
            <person name="Ng C.H."/>
            <person name="Ang C.C."/>
            <person name="Tnah L.H."/>
            <person name="Lee C.T."/>
            <person name="Nishiyama T."/>
            <person name="Sese J."/>
            <person name="O'Brien M.J."/>
            <person name="Copetti D."/>
            <person name="Mohd Noor M.I."/>
            <person name="Ong R.C."/>
            <person name="Putra M."/>
            <person name="Sireger I.Z."/>
            <person name="Indrioko S."/>
            <person name="Kosugi Y."/>
            <person name="Izuno A."/>
            <person name="Isagi Y."/>
            <person name="Lee S.L."/>
            <person name="Shimizu K.K."/>
        </authorList>
    </citation>
    <scope>NUCLEOTIDE SEQUENCE [LARGE SCALE GENOMIC DNA]</scope>
    <source>
        <strain evidence="2">214</strain>
    </source>
</reference>
<dbReference type="InterPro" id="IPR036013">
    <property type="entry name" value="Band_7/SPFH_dom_sf"/>
</dbReference>
<dbReference type="CDD" id="cd03407">
    <property type="entry name" value="SPFH_like_u4"/>
    <property type="match status" value="1"/>
</dbReference>
<dbReference type="GO" id="GO:0005739">
    <property type="term" value="C:mitochondrion"/>
    <property type="evidence" value="ECO:0007669"/>
    <property type="project" value="TreeGrafter"/>
</dbReference>
<dbReference type="InterPro" id="IPR001107">
    <property type="entry name" value="Band_7"/>
</dbReference>
<gene>
    <name evidence="2" type="ORF">SLEP1_g20266</name>
</gene>
<accession>A0AAV5JBA1</accession>
<dbReference type="PANTHER" id="PTHR43327">
    <property type="entry name" value="STOMATIN-LIKE PROTEIN 2, MITOCHONDRIAL"/>
    <property type="match status" value="1"/>
</dbReference>
<evidence type="ECO:0000313" key="3">
    <source>
        <dbReference type="Proteomes" id="UP001054252"/>
    </source>
</evidence>
<keyword evidence="3" id="KW-1185">Reference proteome</keyword>
<organism evidence="2 3">
    <name type="scientific">Rubroshorea leprosula</name>
    <dbReference type="NCBI Taxonomy" id="152421"/>
    <lineage>
        <taxon>Eukaryota</taxon>
        <taxon>Viridiplantae</taxon>
        <taxon>Streptophyta</taxon>
        <taxon>Embryophyta</taxon>
        <taxon>Tracheophyta</taxon>
        <taxon>Spermatophyta</taxon>
        <taxon>Magnoliopsida</taxon>
        <taxon>eudicotyledons</taxon>
        <taxon>Gunneridae</taxon>
        <taxon>Pentapetalae</taxon>
        <taxon>rosids</taxon>
        <taxon>malvids</taxon>
        <taxon>Malvales</taxon>
        <taxon>Dipterocarpaceae</taxon>
        <taxon>Rubroshorea</taxon>
    </lineage>
</organism>
<proteinExistence type="predicted"/>
<dbReference type="EMBL" id="BPVZ01000029">
    <property type="protein sequence ID" value="GKV08662.1"/>
    <property type="molecule type" value="Genomic_DNA"/>
</dbReference>
<dbReference type="AlphaFoldDB" id="A0AAV5JBA1"/>
<name>A0AAV5JBA1_9ROSI</name>
<dbReference type="Gene3D" id="3.30.479.30">
    <property type="entry name" value="Band 7 domain"/>
    <property type="match status" value="1"/>
</dbReference>
<dbReference type="InterPro" id="IPR050710">
    <property type="entry name" value="Band7/mec-2_domain"/>
</dbReference>
<comment type="caution">
    <text evidence="2">The sequence shown here is derived from an EMBL/GenBank/DDBJ whole genome shotgun (WGS) entry which is preliminary data.</text>
</comment>
<evidence type="ECO:0000259" key="1">
    <source>
        <dbReference type="SMART" id="SM00244"/>
    </source>
</evidence>
<dbReference type="SUPFAM" id="SSF117892">
    <property type="entry name" value="Band 7/SPFH domain"/>
    <property type="match status" value="1"/>
</dbReference>
<dbReference type="SMART" id="SM00244">
    <property type="entry name" value="PHB"/>
    <property type="match status" value="1"/>
</dbReference>
<dbReference type="PANTHER" id="PTHR43327:SF31">
    <property type="entry name" value="HYPERSENSITIVE-INDUCED RESPONSE PROTEIN 2"/>
    <property type="match status" value="1"/>
</dbReference>
<evidence type="ECO:0000313" key="2">
    <source>
        <dbReference type="EMBL" id="GKV08662.1"/>
    </source>
</evidence>
<protein>
    <recommendedName>
        <fullName evidence="1">Band 7 domain-containing protein</fullName>
    </recommendedName>
</protein>